<reference evidence="1 2" key="1">
    <citation type="submission" date="2021-02" db="EMBL/GenBank/DDBJ databases">
        <title>Whole genome sequencing of Streptomyces actuosus VRA1.</title>
        <authorList>
            <person name="Sen G."/>
            <person name="Sen A."/>
        </authorList>
    </citation>
    <scope>NUCLEOTIDE SEQUENCE [LARGE SCALE GENOMIC DNA]</scope>
    <source>
        <strain evidence="1 2">VRA1</strain>
    </source>
</reference>
<sequence>MSDEAAYAFADHAYTALAEPPFEVAQAVHTATRRLWASFRAPLLWASHVHLGPASDTI</sequence>
<dbReference type="RefSeq" id="WP_205386848.1">
    <property type="nucleotide sequence ID" value="NZ_JAFFZS010000045.1"/>
</dbReference>
<comment type="caution">
    <text evidence="1">The sequence shown here is derived from an EMBL/GenBank/DDBJ whole genome shotgun (WGS) entry which is preliminary data.</text>
</comment>
<dbReference type="Proteomes" id="UP000788262">
    <property type="component" value="Unassembled WGS sequence"/>
</dbReference>
<gene>
    <name evidence="1" type="ORF">JS756_32480</name>
</gene>
<name>A0ABS2W002_STRAS</name>
<evidence type="ECO:0000313" key="2">
    <source>
        <dbReference type="Proteomes" id="UP000788262"/>
    </source>
</evidence>
<evidence type="ECO:0000313" key="1">
    <source>
        <dbReference type="EMBL" id="MBN0048721.1"/>
    </source>
</evidence>
<proteinExistence type="predicted"/>
<accession>A0ABS2W002</accession>
<organism evidence="1 2">
    <name type="scientific">Streptomyces actuosus</name>
    <dbReference type="NCBI Taxonomy" id="1885"/>
    <lineage>
        <taxon>Bacteria</taxon>
        <taxon>Bacillati</taxon>
        <taxon>Actinomycetota</taxon>
        <taxon>Actinomycetes</taxon>
        <taxon>Kitasatosporales</taxon>
        <taxon>Streptomycetaceae</taxon>
        <taxon>Streptomyces</taxon>
    </lineage>
</organism>
<dbReference type="EMBL" id="JAFFZS010000045">
    <property type="protein sequence ID" value="MBN0048721.1"/>
    <property type="molecule type" value="Genomic_DNA"/>
</dbReference>
<keyword evidence="2" id="KW-1185">Reference proteome</keyword>
<protein>
    <submittedName>
        <fullName evidence="1">Uncharacterized protein</fullName>
    </submittedName>
</protein>